<proteinExistence type="predicted"/>
<evidence type="ECO:0008006" key="4">
    <source>
        <dbReference type="Google" id="ProtNLM"/>
    </source>
</evidence>
<comment type="caution">
    <text evidence="2">The sequence shown here is derived from an EMBL/GenBank/DDBJ whole genome shotgun (WGS) entry which is preliminary data.</text>
</comment>
<feature type="signal peptide" evidence="1">
    <location>
        <begin position="1"/>
        <end position="25"/>
    </location>
</feature>
<dbReference type="PROSITE" id="PS51257">
    <property type="entry name" value="PROKAR_LIPOPROTEIN"/>
    <property type="match status" value="1"/>
</dbReference>
<evidence type="ECO:0000313" key="3">
    <source>
        <dbReference type="Proteomes" id="UP001501692"/>
    </source>
</evidence>
<reference evidence="3" key="1">
    <citation type="journal article" date="2019" name="Int. J. Syst. Evol. Microbiol.">
        <title>The Global Catalogue of Microorganisms (GCM) 10K type strain sequencing project: providing services to taxonomists for standard genome sequencing and annotation.</title>
        <authorList>
            <consortium name="The Broad Institute Genomics Platform"/>
            <consortium name="The Broad Institute Genome Sequencing Center for Infectious Disease"/>
            <person name="Wu L."/>
            <person name="Ma J."/>
        </authorList>
    </citation>
    <scope>NUCLEOTIDE SEQUENCE [LARGE SCALE GENOMIC DNA]</scope>
    <source>
        <strain evidence="3">JCM 18287</strain>
    </source>
</reference>
<sequence length="214" mass="24581">MKSKLMKVKFNLIVFLLVLTLTSCKKENTFNDFKFESKGVVVDCENKNLSALLNEALFSFEDDITKFYNRGQTNLPSAYSQFIRNALSNRVKYEDVVSPHTVKVFEALKQENSLWDAENKASYLNYNSTFFNCIADKIQSKDLKTTLKALVSTNSMSPRLFGSPLMSNFRLVSSDKYLSSYVAFDLYYAKLFNIDLSNVKEKPEPKVDFNQIPK</sequence>
<dbReference type="EMBL" id="BAABJK010000002">
    <property type="protein sequence ID" value="GAA4958718.1"/>
    <property type="molecule type" value="Genomic_DNA"/>
</dbReference>
<dbReference type="RefSeq" id="WP_345163687.1">
    <property type="nucleotide sequence ID" value="NZ_BAABJK010000002.1"/>
</dbReference>
<dbReference type="Proteomes" id="UP001501692">
    <property type="component" value="Unassembled WGS sequence"/>
</dbReference>
<feature type="chain" id="PRO_5045982510" description="Lipoprotein" evidence="1">
    <location>
        <begin position="26"/>
        <end position="214"/>
    </location>
</feature>
<organism evidence="2 3">
    <name type="scientific">Algibacter aquimarinus</name>
    <dbReference type="NCBI Taxonomy" id="1136748"/>
    <lineage>
        <taxon>Bacteria</taxon>
        <taxon>Pseudomonadati</taxon>
        <taxon>Bacteroidota</taxon>
        <taxon>Flavobacteriia</taxon>
        <taxon>Flavobacteriales</taxon>
        <taxon>Flavobacteriaceae</taxon>
        <taxon>Algibacter</taxon>
    </lineage>
</organism>
<keyword evidence="1" id="KW-0732">Signal</keyword>
<keyword evidence="3" id="KW-1185">Reference proteome</keyword>
<gene>
    <name evidence="2" type="ORF">GCM10023315_02800</name>
</gene>
<evidence type="ECO:0000313" key="2">
    <source>
        <dbReference type="EMBL" id="GAA4958718.1"/>
    </source>
</evidence>
<protein>
    <recommendedName>
        <fullName evidence="4">Lipoprotein</fullName>
    </recommendedName>
</protein>
<evidence type="ECO:0000256" key="1">
    <source>
        <dbReference type="SAM" id="SignalP"/>
    </source>
</evidence>
<name>A0ABP9H1S2_9FLAO</name>
<accession>A0ABP9H1S2</accession>